<feature type="compositionally biased region" description="Acidic residues" evidence="13">
    <location>
        <begin position="64"/>
        <end position="78"/>
    </location>
</feature>
<keyword evidence="9" id="KW-0233">DNA recombination</keyword>
<dbReference type="GO" id="GO:0003697">
    <property type="term" value="F:single-stranded DNA binding"/>
    <property type="evidence" value="ECO:0007669"/>
    <property type="project" value="TreeGrafter"/>
</dbReference>
<dbReference type="GO" id="GO:0030915">
    <property type="term" value="C:Smc5-Smc6 complex"/>
    <property type="evidence" value="ECO:0007669"/>
    <property type="project" value="TreeGrafter"/>
</dbReference>
<dbReference type="GO" id="GO:0016787">
    <property type="term" value="F:hydrolase activity"/>
    <property type="evidence" value="ECO:0007669"/>
    <property type="project" value="UniProtKB-KW"/>
</dbReference>
<organism evidence="15 16">
    <name type="scientific">Terfezia boudieri ATCC MYA-4762</name>
    <dbReference type="NCBI Taxonomy" id="1051890"/>
    <lineage>
        <taxon>Eukaryota</taxon>
        <taxon>Fungi</taxon>
        <taxon>Dikarya</taxon>
        <taxon>Ascomycota</taxon>
        <taxon>Pezizomycotina</taxon>
        <taxon>Pezizomycetes</taxon>
        <taxon>Pezizales</taxon>
        <taxon>Pezizaceae</taxon>
        <taxon>Terfezia</taxon>
    </lineage>
</organism>
<reference evidence="15 16" key="1">
    <citation type="journal article" date="2018" name="Nat. Ecol. Evol.">
        <title>Pezizomycetes genomes reveal the molecular basis of ectomycorrhizal truffle lifestyle.</title>
        <authorList>
            <person name="Murat C."/>
            <person name="Payen T."/>
            <person name="Noel B."/>
            <person name="Kuo A."/>
            <person name="Morin E."/>
            <person name="Chen J."/>
            <person name="Kohler A."/>
            <person name="Krizsan K."/>
            <person name="Balestrini R."/>
            <person name="Da Silva C."/>
            <person name="Montanini B."/>
            <person name="Hainaut M."/>
            <person name="Levati E."/>
            <person name="Barry K.W."/>
            <person name="Belfiori B."/>
            <person name="Cichocki N."/>
            <person name="Clum A."/>
            <person name="Dockter R.B."/>
            <person name="Fauchery L."/>
            <person name="Guy J."/>
            <person name="Iotti M."/>
            <person name="Le Tacon F."/>
            <person name="Lindquist E.A."/>
            <person name="Lipzen A."/>
            <person name="Malagnac F."/>
            <person name="Mello A."/>
            <person name="Molinier V."/>
            <person name="Miyauchi S."/>
            <person name="Poulain J."/>
            <person name="Riccioni C."/>
            <person name="Rubini A."/>
            <person name="Sitrit Y."/>
            <person name="Splivallo R."/>
            <person name="Traeger S."/>
            <person name="Wang M."/>
            <person name="Zifcakova L."/>
            <person name="Wipf D."/>
            <person name="Zambonelli A."/>
            <person name="Paolocci F."/>
            <person name="Nowrousian M."/>
            <person name="Ottonello S."/>
            <person name="Baldrian P."/>
            <person name="Spatafora J.W."/>
            <person name="Henrissat B."/>
            <person name="Nagy L.G."/>
            <person name="Aury J.M."/>
            <person name="Wincker P."/>
            <person name="Grigoriev I.V."/>
            <person name="Bonfante P."/>
            <person name="Martin F.M."/>
        </authorList>
    </citation>
    <scope>NUCLEOTIDE SEQUENCE [LARGE SCALE GENOMIC DNA]</scope>
    <source>
        <strain evidence="15 16">ATCC MYA-4762</strain>
    </source>
</reference>
<keyword evidence="11" id="KW-0539">Nucleus</keyword>
<evidence type="ECO:0000256" key="12">
    <source>
        <dbReference type="SAM" id="Coils"/>
    </source>
</evidence>
<feature type="compositionally biased region" description="Polar residues" evidence="13">
    <location>
        <begin position="13"/>
        <end position="26"/>
    </location>
</feature>
<evidence type="ECO:0000256" key="13">
    <source>
        <dbReference type="SAM" id="MobiDB-lite"/>
    </source>
</evidence>
<evidence type="ECO:0000256" key="4">
    <source>
        <dbReference type="ARBA" id="ARBA00022454"/>
    </source>
</evidence>
<dbReference type="GO" id="GO:0035861">
    <property type="term" value="C:site of double-strand break"/>
    <property type="evidence" value="ECO:0007669"/>
    <property type="project" value="TreeGrafter"/>
</dbReference>
<dbReference type="Gene3D" id="3.40.50.300">
    <property type="entry name" value="P-loop containing nucleotide triphosphate hydrolases"/>
    <property type="match status" value="2"/>
</dbReference>
<dbReference type="SUPFAM" id="SSF52540">
    <property type="entry name" value="P-loop containing nucleoside triphosphate hydrolases"/>
    <property type="match status" value="1"/>
</dbReference>
<dbReference type="GO" id="GO:0000724">
    <property type="term" value="P:double-strand break repair via homologous recombination"/>
    <property type="evidence" value="ECO:0007669"/>
    <property type="project" value="TreeGrafter"/>
</dbReference>
<evidence type="ECO:0000256" key="7">
    <source>
        <dbReference type="ARBA" id="ARBA00022840"/>
    </source>
</evidence>
<keyword evidence="7" id="KW-0067">ATP-binding</keyword>
<dbReference type="PANTHER" id="PTHR19306">
    <property type="entry name" value="STRUCTURAL MAINTENANCE OF CHROMOSOMES 5,6 SMC5, SMC6"/>
    <property type="match status" value="1"/>
</dbReference>
<feature type="coiled-coil region" evidence="12">
    <location>
        <begin position="722"/>
        <end position="821"/>
    </location>
</feature>
<keyword evidence="5" id="KW-0547">Nucleotide-binding</keyword>
<dbReference type="InterPro" id="IPR027417">
    <property type="entry name" value="P-loop_NTPase"/>
</dbReference>
<keyword evidence="16" id="KW-1185">Reference proteome</keyword>
<evidence type="ECO:0000256" key="6">
    <source>
        <dbReference type="ARBA" id="ARBA00022763"/>
    </source>
</evidence>
<dbReference type="InParanoid" id="A0A3N4LUS6"/>
<dbReference type="GO" id="GO:0005524">
    <property type="term" value="F:ATP binding"/>
    <property type="evidence" value="ECO:0007669"/>
    <property type="project" value="UniProtKB-KW"/>
</dbReference>
<feature type="compositionally biased region" description="Basic and acidic residues" evidence="13">
    <location>
        <begin position="1"/>
        <end position="11"/>
    </location>
</feature>
<evidence type="ECO:0000256" key="5">
    <source>
        <dbReference type="ARBA" id="ARBA00022741"/>
    </source>
</evidence>
<feature type="coiled-coil region" evidence="12">
    <location>
        <begin position="928"/>
        <end position="955"/>
    </location>
</feature>
<evidence type="ECO:0000313" key="16">
    <source>
        <dbReference type="Proteomes" id="UP000267821"/>
    </source>
</evidence>
<keyword evidence="10" id="KW-0234">DNA repair</keyword>
<dbReference type="STRING" id="1051890.A0A3N4LUS6"/>
<dbReference type="OrthoDB" id="10265785at2759"/>
<comment type="similarity">
    <text evidence="3">Belongs to the SMC family. SMC6 subfamily.</text>
</comment>
<evidence type="ECO:0000256" key="10">
    <source>
        <dbReference type="ARBA" id="ARBA00023204"/>
    </source>
</evidence>
<keyword evidence="15" id="KW-0378">Hydrolase</keyword>
<keyword evidence="6" id="KW-0227">DNA damage</keyword>
<name>A0A3N4LUS6_9PEZI</name>
<evidence type="ECO:0000256" key="3">
    <source>
        <dbReference type="ARBA" id="ARBA00006793"/>
    </source>
</evidence>
<evidence type="ECO:0000256" key="1">
    <source>
        <dbReference type="ARBA" id="ARBA00004123"/>
    </source>
</evidence>
<keyword evidence="8 12" id="KW-0175">Coiled coil</keyword>
<evidence type="ECO:0000259" key="14">
    <source>
        <dbReference type="Pfam" id="PF02463"/>
    </source>
</evidence>
<feature type="coiled-coil region" evidence="12">
    <location>
        <begin position="340"/>
        <end position="388"/>
    </location>
</feature>
<feature type="compositionally biased region" description="Basic and acidic residues" evidence="13">
    <location>
        <begin position="442"/>
        <end position="454"/>
    </location>
</feature>
<dbReference type="FunCoup" id="A0A3N4LUS6">
    <property type="interactions" value="801"/>
</dbReference>
<dbReference type="AlphaFoldDB" id="A0A3N4LUS6"/>
<feature type="region of interest" description="Disordered" evidence="13">
    <location>
        <begin position="1"/>
        <end position="100"/>
    </location>
</feature>
<comment type="subcellular location">
    <subcellularLocation>
        <location evidence="2">Chromosome</location>
    </subcellularLocation>
    <subcellularLocation>
        <location evidence="1">Nucleus</location>
    </subcellularLocation>
</comment>
<dbReference type="Pfam" id="PF02463">
    <property type="entry name" value="SMC_N"/>
    <property type="match status" value="1"/>
</dbReference>
<dbReference type="InterPro" id="IPR003395">
    <property type="entry name" value="RecF/RecN/SMC_N"/>
</dbReference>
<feature type="domain" description="RecF/RecN/SMC N-terminal" evidence="14">
    <location>
        <begin position="107"/>
        <end position="1130"/>
    </location>
</feature>
<dbReference type="EMBL" id="ML121537">
    <property type="protein sequence ID" value="RPB25438.1"/>
    <property type="molecule type" value="Genomic_DNA"/>
</dbReference>
<feature type="region of interest" description="Disordered" evidence="13">
    <location>
        <begin position="438"/>
        <end position="479"/>
    </location>
</feature>
<evidence type="ECO:0000256" key="2">
    <source>
        <dbReference type="ARBA" id="ARBA00004286"/>
    </source>
</evidence>
<proteinExistence type="inferred from homology"/>
<feature type="region of interest" description="Disordered" evidence="13">
    <location>
        <begin position="1034"/>
        <end position="1053"/>
    </location>
</feature>
<evidence type="ECO:0000313" key="15">
    <source>
        <dbReference type="EMBL" id="RPB25438.1"/>
    </source>
</evidence>
<gene>
    <name evidence="15" type="ORF">L211DRAFT_822119</name>
</gene>
<evidence type="ECO:0000256" key="11">
    <source>
        <dbReference type="ARBA" id="ARBA00023242"/>
    </source>
</evidence>
<evidence type="ECO:0000256" key="9">
    <source>
        <dbReference type="ARBA" id="ARBA00023172"/>
    </source>
</evidence>
<evidence type="ECO:0000256" key="8">
    <source>
        <dbReference type="ARBA" id="ARBA00023054"/>
    </source>
</evidence>
<dbReference type="PANTHER" id="PTHR19306:SF6">
    <property type="entry name" value="STRUCTURAL MAINTENANCE OF CHROMOSOMES PROTEIN 6"/>
    <property type="match status" value="1"/>
</dbReference>
<dbReference type="Proteomes" id="UP000267821">
    <property type="component" value="Unassembled WGS sequence"/>
</dbReference>
<keyword evidence="4" id="KW-0158">Chromosome</keyword>
<feature type="compositionally biased region" description="Basic and acidic residues" evidence="13">
    <location>
        <begin position="465"/>
        <end position="477"/>
    </location>
</feature>
<dbReference type="GO" id="GO:0003684">
    <property type="term" value="F:damaged DNA binding"/>
    <property type="evidence" value="ECO:0007669"/>
    <property type="project" value="TreeGrafter"/>
</dbReference>
<accession>A0A3N4LUS6</accession>
<protein>
    <submittedName>
        <fullName evidence="15">P-loop containing nucleoside triphosphate hydrolase protein</fullName>
    </submittedName>
</protein>
<sequence length="1147" mass="131505">MPPTKRSRETSGGDVSSSETEGQVSLPTRVRNSNKRQRRNPESNHNSNEDDNEDDVLNPTQMQLDEDENDEDDNEEAIEASTQRATRVIVEKNSKNTQNSPADFGIVTAIELENFMCHSHLEVKLGPLINFVIGHNGSGKSAILTGLTLCLGGKATSTNRGSSLKSFIKEGQNQARITLKLKNSGDGYKPDVYGDIIIVERSFSREGNSSYKVKSKAGRVISNKREELDEICDYMGLQVDNPMNVLTQDAARQFINNSSEREKYKFFIKGVQLEQLHQDYKLLIDSIINTEATLKTKRSHLMLLKKHKEEAEHKLGQCKGQQQLQEKIQQLGHQMAWVQVEDQEKHLDEIAAEIRETEDLIERIQTKIDESEKAFEEVNTARDQAAENLSAESEKLRPIEEEEFQIKEKMDTTRQELMKIQSDMRDAVAQVQAQKNRIAVTEGRKSEEERRLRGIDGGSNAQLVSEKEEKIRERDHVTAQAQDLEAEEIRCQSQLTTAKESSQNIQRQINGKQDEIQRVRSREQELRRVQSQAMLAYGQNMQNLLRLIDDESRKGNWKEKPIGPLGRHVTLLKQDWSPILETVLGNGLSGFVVTNYDDQSLLRKLMYNNNYQFPVSICKNTSLKLREPDEQYDTVLRVLEISHPLVLKHLVIQNSIEQALLFDDQEDANAVWSTVTEHNSRNIQVCYAKNLGKRGWGLRIGGRVGGNAVKPVKAWPGAPRMKTDLDNQRREIQLELEQLDRELEDLRRLKREKDQIAAELGNSLRSFEGRKKQLRIQRQRLEDRIEKIVNDIEENVADSRLGTLETQLETLKNDLDSDEQVYMELSITRRTLNVEQESHKQQLGNLKSQLETGRKAVHQREQELSDVMAKRQQALTDKNHWHTKLEVAQAELRRQQEHHDARERIVQQFTVKANAVCERVKVPRGATAHKLDQTLKKLKKELDESNRRIGGTLEEIAAACEVAVSSYVRARRDLGDMQKLLEIMKHSYKDRTVRWKKFRHYISARARAQFMWLMSQRAFRGRLRIDHDNQELKLEVQPSQQESEAGRGPKTLSGGERSFSTVCLLLALWEAMGSPIRCLDEFDVFMDSVNRTISVKMMIEAARRSIGKQFILITPQDMSSIDSSADVKVTRLRDPERNQGSLTITRG</sequence>
<dbReference type="GO" id="GO:0005634">
    <property type="term" value="C:nucleus"/>
    <property type="evidence" value="ECO:0007669"/>
    <property type="project" value="UniProtKB-SubCell"/>
</dbReference>